<accession>A0A239B0P6</accession>
<name>A0A239B0P6_9ACTN</name>
<organism evidence="2 3">
    <name type="scientific">Actinacidiphila glaucinigra</name>
    <dbReference type="NCBI Taxonomy" id="235986"/>
    <lineage>
        <taxon>Bacteria</taxon>
        <taxon>Bacillati</taxon>
        <taxon>Actinomycetota</taxon>
        <taxon>Actinomycetes</taxon>
        <taxon>Kitasatosporales</taxon>
        <taxon>Streptomycetaceae</taxon>
        <taxon>Actinacidiphila</taxon>
    </lineage>
</organism>
<sequence length="47" mass="4763">MNFVRKAAVVLAAVAAGLLTAALPAAAADSPAAWHQTIVSPDNWHAP</sequence>
<proteinExistence type="predicted"/>
<evidence type="ECO:0000313" key="3">
    <source>
        <dbReference type="Proteomes" id="UP000198280"/>
    </source>
</evidence>
<dbReference type="EMBL" id="FZOF01000002">
    <property type="protein sequence ID" value="SNS00808.1"/>
    <property type="molecule type" value="Genomic_DNA"/>
</dbReference>
<keyword evidence="1" id="KW-0732">Signal</keyword>
<evidence type="ECO:0000313" key="2">
    <source>
        <dbReference type="EMBL" id="SNS00808.1"/>
    </source>
</evidence>
<feature type="chain" id="PRO_5012624706" evidence="1">
    <location>
        <begin position="28"/>
        <end position="47"/>
    </location>
</feature>
<protein>
    <submittedName>
        <fullName evidence="2">Uncharacterized protein</fullName>
    </submittedName>
</protein>
<keyword evidence="3" id="KW-1185">Reference proteome</keyword>
<dbReference type="Proteomes" id="UP000198280">
    <property type="component" value="Unassembled WGS sequence"/>
</dbReference>
<dbReference type="RefSeq" id="WP_179279665.1">
    <property type="nucleotide sequence ID" value="NZ_FZOF01000002.1"/>
</dbReference>
<gene>
    <name evidence="2" type="ORF">SAMN05216252_102266</name>
</gene>
<feature type="signal peptide" evidence="1">
    <location>
        <begin position="1"/>
        <end position="27"/>
    </location>
</feature>
<dbReference type="AlphaFoldDB" id="A0A239B0P6"/>
<reference evidence="2 3" key="1">
    <citation type="submission" date="2017-06" db="EMBL/GenBank/DDBJ databases">
        <authorList>
            <person name="Kim H.J."/>
            <person name="Triplett B.A."/>
        </authorList>
    </citation>
    <scope>NUCLEOTIDE SEQUENCE [LARGE SCALE GENOMIC DNA]</scope>
    <source>
        <strain evidence="2 3">CGMCC 4.1858</strain>
    </source>
</reference>
<evidence type="ECO:0000256" key="1">
    <source>
        <dbReference type="SAM" id="SignalP"/>
    </source>
</evidence>